<proteinExistence type="predicted"/>
<organism evidence="1 2">
    <name type="scientific">Caldisalinibacter kiritimatiensis</name>
    <dbReference type="NCBI Taxonomy" id="1304284"/>
    <lineage>
        <taxon>Bacteria</taxon>
        <taxon>Bacillati</taxon>
        <taxon>Bacillota</taxon>
        <taxon>Tissierellia</taxon>
        <taxon>Tissierellales</taxon>
        <taxon>Thermohalobacteraceae</taxon>
        <taxon>Caldisalinibacter</taxon>
    </lineage>
</organism>
<dbReference type="Proteomes" id="UP000013378">
    <property type="component" value="Unassembled WGS sequence"/>
</dbReference>
<dbReference type="STRING" id="1304284.L21TH_0466"/>
<keyword evidence="2" id="KW-1185">Reference proteome</keyword>
<reference evidence="1 2" key="1">
    <citation type="journal article" date="2015" name="Geomicrobiol. J.">
        <title>Caldisalinibacter kiritimatiensis gen. nov., sp. nov., a moderately thermohalophilic thiosulfate-reducing bacterium from a hypersaline microbial mat.</title>
        <authorList>
            <person name="Ben Hania W."/>
            <person name="Joseph M."/>
            <person name="Fiebig A."/>
            <person name="Bunk B."/>
            <person name="Klenk H.-P."/>
            <person name="Fardeau M.-L."/>
            <person name="Spring S."/>
        </authorList>
    </citation>
    <scope>NUCLEOTIDE SEQUENCE [LARGE SCALE GENOMIC DNA]</scope>
    <source>
        <strain evidence="1 2">L21-TH-D2</strain>
    </source>
</reference>
<evidence type="ECO:0000313" key="1">
    <source>
        <dbReference type="EMBL" id="EOD01419.1"/>
    </source>
</evidence>
<dbReference type="RefSeq" id="WP_006308163.1">
    <property type="nucleotide sequence ID" value="NZ_ARZA01000058.1"/>
</dbReference>
<sequence>MQAIRMLIETTKMRKVRMDQKGGPGLEEAALLLFIGLVVFSGADGLGNAISTVFTNVTSEITSTFGTN</sequence>
<dbReference type="EMBL" id="ARZA01000058">
    <property type="protein sequence ID" value="EOD01419.1"/>
    <property type="molecule type" value="Genomic_DNA"/>
</dbReference>
<protein>
    <submittedName>
        <fullName evidence="1">Uncharacterized protein</fullName>
    </submittedName>
</protein>
<gene>
    <name evidence="1" type="ORF">L21TH_0466</name>
</gene>
<evidence type="ECO:0000313" key="2">
    <source>
        <dbReference type="Proteomes" id="UP000013378"/>
    </source>
</evidence>
<comment type="caution">
    <text evidence="1">The sequence shown here is derived from an EMBL/GenBank/DDBJ whole genome shotgun (WGS) entry which is preliminary data.</text>
</comment>
<name>R1CXU1_9FIRM</name>
<accession>R1CXU1</accession>
<dbReference type="AlphaFoldDB" id="R1CXU1"/>